<evidence type="ECO:0000313" key="3">
    <source>
        <dbReference type="Proteomes" id="UP000030151"/>
    </source>
</evidence>
<dbReference type="HOGENOM" id="CLU_2237229_0_0_1"/>
<proteinExistence type="predicted"/>
<name>A0A0A1UT66_9HYPO</name>
<reference evidence="2 3" key="1">
    <citation type="submission" date="2014-02" db="EMBL/GenBank/DDBJ databases">
        <title>The genome sequence of the entomopathogenic fungus Metarhizium robertsii ARSEF 2575.</title>
        <authorList>
            <person name="Giuliano Garisto Donzelli B."/>
            <person name="Roe B.A."/>
            <person name="Macmil S.L."/>
            <person name="Krasnoff S.B."/>
            <person name="Gibson D.M."/>
        </authorList>
    </citation>
    <scope>NUCLEOTIDE SEQUENCE [LARGE SCALE GENOMIC DNA]</scope>
    <source>
        <strain evidence="2 3">ARSEF 2575</strain>
    </source>
</reference>
<feature type="region of interest" description="Disordered" evidence="1">
    <location>
        <begin position="1"/>
        <end position="27"/>
    </location>
</feature>
<dbReference type="Proteomes" id="UP000030151">
    <property type="component" value="Unassembled WGS sequence"/>
</dbReference>
<comment type="caution">
    <text evidence="2">The sequence shown here is derived from an EMBL/GenBank/DDBJ whole genome shotgun (WGS) entry which is preliminary data.</text>
</comment>
<sequence>MPTQSSHKLSSAPIRTPQSHAPDADGVHNLVDSRLDLRIVVIRIMMAETAVLPTGTCSFGHFTGGTGSHNAGRAQFSFLSCDDLLIGKNLEEDRALKSNVSSVTQ</sequence>
<gene>
    <name evidence="2" type="ORF">X797_007869</name>
</gene>
<accession>A0A0A1UT66</accession>
<protein>
    <submittedName>
        <fullName evidence="2">Uncharacterized protein</fullName>
    </submittedName>
</protein>
<organism evidence="2 3">
    <name type="scientific">Metarhizium robertsii</name>
    <dbReference type="NCBI Taxonomy" id="568076"/>
    <lineage>
        <taxon>Eukaryota</taxon>
        <taxon>Fungi</taxon>
        <taxon>Dikarya</taxon>
        <taxon>Ascomycota</taxon>
        <taxon>Pezizomycotina</taxon>
        <taxon>Sordariomycetes</taxon>
        <taxon>Hypocreomycetidae</taxon>
        <taxon>Hypocreales</taxon>
        <taxon>Clavicipitaceae</taxon>
        <taxon>Metarhizium</taxon>
    </lineage>
</organism>
<evidence type="ECO:0000256" key="1">
    <source>
        <dbReference type="SAM" id="MobiDB-lite"/>
    </source>
</evidence>
<dbReference type="AlphaFoldDB" id="A0A0A1UT66"/>
<evidence type="ECO:0000313" key="2">
    <source>
        <dbReference type="EMBL" id="EXU99147.1"/>
    </source>
</evidence>
<dbReference type="EMBL" id="JELW01000021">
    <property type="protein sequence ID" value="EXU99147.1"/>
    <property type="molecule type" value="Genomic_DNA"/>
</dbReference>